<reference evidence="1" key="1">
    <citation type="journal article" date="2014" name="Front. Microbiol.">
        <title>High frequency of phylogenetically diverse reductive dehalogenase-homologous genes in deep subseafloor sedimentary metagenomes.</title>
        <authorList>
            <person name="Kawai M."/>
            <person name="Futagami T."/>
            <person name="Toyoda A."/>
            <person name="Takaki Y."/>
            <person name="Nishi S."/>
            <person name="Hori S."/>
            <person name="Arai W."/>
            <person name="Tsubouchi T."/>
            <person name="Morono Y."/>
            <person name="Uchiyama I."/>
            <person name="Ito T."/>
            <person name="Fujiyama A."/>
            <person name="Inagaki F."/>
            <person name="Takami H."/>
        </authorList>
    </citation>
    <scope>NUCLEOTIDE SEQUENCE</scope>
    <source>
        <strain evidence="1">Expedition CK06-06</strain>
    </source>
</reference>
<sequence>MTTPQLRYDPELALAGRFSPAWEVQALAKDARGKEHKLLVYLNIKGEVIRGLEEL</sequence>
<proteinExistence type="predicted"/>
<accession>X0WZL8</accession>
<name>X0WZL8_9ZZZZ</name>
<feature type="non-terminal residue" evidence="1">
    <location>
        <position position="55"/>
    </location>
</feature>
<dbReference type="AlphaFoldDB" id="X0WZL8"/>
<comment type="caution">
    <text evidence="1">The sequence shown here is derived from an EMBL/GenBank/DDBJ whole genome shotgun (WGS) entry which is preliminary data.</text>
</comment>
<organism evidence="1">
    <name type="scientific">marine sediment metagenome</name>
    <dbReference type="NCBI Taxonomy" id="412755"/>
    <lineage>
        <taxon>unclassified sequences</taxon>
        <taxon>metagenomes</taxon>
        <taxon>ecological metagenomes</taxon>
    </lineage>
</organism>
<gene>
    <name evidence="1" type="ORF">S01H1_67134</name>
</gene>
<dbReference type="EMBL" id="BARS01044437">
    <property type="protein sequence ID" value="GAG36165.1"/>
    <property type="molecule type" value="Genomic_DNA"/>
</dbReference>
<evidence type="ECO:0000313" key="1">
    <source>
        <dbReference type="EMBL" id="GAG36165.1"/>
    </source>
</evidence>
<protein>
    <submittedName>
        <fullName evidence="1">Uncharacterized protein</fullName>
    </submittedName>
</protein>